<reference evidence="2 3" key="1">
    <citation type="journal article" date="2018" name="Nat. Ecol. Evol.">
        <title>Shark genomes provide insights into elasmobranch evolution and the origin of vertebrates.</title>
        <authorList>
            <person name="Hara Y"/>
            <person name="Yamaguchi K"/>
            <person name="Onimaru K"/>
            <person name="Kadota M"/>
            <person name="Koyanagi M"/>
            <person name="Keeley SD"/>
            <person name="Tatsumi K"/>
            <person name="Tanaka K"/>
            <person name="Motone F"/>
            <person name="Kageyama Y"/>
            <person name="Nozu R"/>
            <person name="Adachi N"/>
            <person name="Nishimura O"/>
            <person name="Nakagawa R"/>
            <person name="Tanegashima C"/>
            <person name="Kiyatake I"/>
            <person name="Matsumoto R"/>
            <person name="Murakumo K"/>
            <person name="Nishida K"/>
            <person name="Terakita A"/>
            <person name="Kuratani S"/>
            <person name="Sato K"/>
            <person name="Hyodo S Kuraku.S."/>
        </authorList>
    </citation>
    <scope>NUCLEOTIDE SEQUENCE [LARGE SCALE GENOMIC DNA]</scope>
</reference>
<evidence type="ECO:0000313" key="2">
    <source>
        <dbReference type="EMBL" id="GCB65298.1"/>
    </source>
</evidence>
<organism evidence="2 3">
    <name type="scientific">Scyliorhinus torazame</name>
    <name type="common">Cloudy catshark</name>
    <name type="synonym">Catulus torazame</name>
    <dbReference type="NCBI Taxonomy" id="75743"/>
    <lineage>
        <taxon>Eukaryota</taxon>
        <taxon>Metazoa</taxon>
        <taxon>Chordata</taxon>
        <taxon>Craniata</taxon>
        <taxon>Vertebrata</taxon>
        <taxon>Chondrichthyes</taxon>
        <taxon>Elasmobranchii</taxon>
        <taxon>Galeomorphii</taxon>
        <taxon>Galeoidea</taxon>
        <taxon>Carcharhiniformes</taxon>
        <taxon>Scyliorhinidae</taxon>
        <taxon>Scyliorhinus</taxon>
    </lineage>
</organism>
<evidence type="ECO:0000256" key="1">
    <source>
        <dbReference type="SAM" id="MobiDB-lite"/>
    </source>
</evidence>
<dbReference type="AlphaFoldDB" id="A0A401NWQ6"/>
<dbReference type="Proteomes" id="UP000288216">
    <property type="component" value="Unassembled WGS sequence"/>
</dbReference>
<keyword evidence="3" id="KW-1185">Reference proteome</keyword>
<feature type="region of interest" description="Disordered" evidence="1">
    <location>
        <begin position="1"/>
        <end position="41"/>
    </location>
</feature>
<sequence length="76" mass="7775">MSIKLGRSFAPAVSRRMRGRQPGAALRLAPGAGGDGGARWRARGEGGVRISGVSPDLRLGPGIVQAVALFLAIGRP</sequence>
<name>A0A401NWQ6_SCYTO</name>
<gene>
    <name evidence="2" type="ORF">scyTo_0009944</name>
</gene>
<comment type="caution">
    <text evidence="2">The sequence shown here is derived from an EMBL/GenBank/DDBJ whole genome shotgun (WGS) entry which is preliminary data.</text>
</comment>
<proteinExistence type="predicted"/>
<dbReference type="EMBL" id="BFAA01004186">
    <property type="protein sequence ID" value="GCB65298.1"/>
    <property type="molecule type" value="Genomic_DNA"/>
</dbReference>
<evidence type="ECO:0000313" key="3">
    <source>
        <dbReference type="Proteomes" id="UP000288216"/>
    </source>
</evidence>
<protein>
    <submittedName>
        <fullName evidence="2">Uncharacterized protein</fullName>
    </submittedName>
</protein>
<accession>A0A401NWQ6</accession>